<dbReference type="OrthoDB" id="3270451at2759"/>
<gene>
    <name evidence="3" type="ORF">BT96DRAFT_996074</name>
</gene>
<feature type="region of interest" description="Disordered" evidence="1">
    <location>
        <begin position="1"/>
        <end position="20"/>
    </location>
</feature>
<evidence type="ECO:0000259" key="2">
    <source>
        <dbReference type="PROSITE" id="PS51184"/>
    </source>
</evidence>
<dbReference type="InterPro" id="IPR003347">
    <property type="entry name" value="JmjC_dom"/>
</dbReference>
<evidence type="ECO:0000256" key="1">
    <source>
        <dbReference type="SAM" id="MobiDB-lite"/>
    </source>
</evidence>
<sequence length="1242" mass="137242">MDSSLVLMHEDSSGSKSLPAQELQAIQSERQKSQLRDIMHARPHVKPLAEALLARLDQYHSLHPSTPPKWMMRATTILTVGIVNILLAPGQEILPWSMTRSSYTLSPKASHFMESFKPLINGQGWVDVVGTALKLVRQDRDSRQPSTSQVPHSLVLHSPQNLQPDASRAIKSLFLNTTNLLQKTGLETILLNINFAAIHVALLQAGIIEYKPSFEAFKKDVEACFKHTNFDWSTFDAFKDLYKTGITFQLPLHLALAISPIMLLRKTTIYTHTVARALGPNAPVLLQHINSAMWMKLMNIAQGTKTARGLLYELSTEFSEKDLQSVSEVDSQFFFPDPPSVAHTPLAIIQAQASVPPPDIENMVSSTNTKPPATPAVADSTSPALSKFLGLGGSVNDFNSDQFAASLAKALNDAEADNAQATLDAGESLPPKLIHPKKGQSEISSDGDITMADESHTCTKAMSLAENSLEGDITMADESHTCTKAMSLAENSLEGDITMADECTKASSTQKSSEPEQATGEVPVNGKSRVIVQSKEVKDAPTSKKRKDHPEELDKEAPKSVCLTTSSSSSTKSSHVSNIHTRRSARVAANAVSTASNKIKSTPGSRKPKPRKSMPKASVNTRRTKKSFKVEQETSTMEVSEETTASDEVPLFERSTDRPLLTGKQIKFYDYDFKSHIELSPKAYTQGKLKQLHDVWQRVLNTAEADGRCSGGLPSSTWAPSPEDPVREIPLEDWNHYPLASRNAVVGSQLVVLRCGNKDLSSPPLTADFIRENLGHLFVVKTLHDSSLEKEADESDDDDSDADEDELDADNHQSRQSLDLHPVHATHCRGTFRDLYYCVVTPNGKIVNFLDNRVSPDKAVPPAGIATDSEAEQGLDAAIAWKRWGLGATTWAIHSGHLEVFGTATYVRNLRGLKLWIAGIPRNADDLGDLEAFGKGYRVDMRNSQGWRIVAVLLRAGDTLIMPPCIPHYVVTLDHSICVGGHFYSSRTMSQTGYGIFPTFVAADFLTNTYHIEAPRSLQHILKFWKNTLCDDFKGYDELLKEAIDRGMCSHIIPHLPNLTILDDVVGLLMLLNLIQLGSILDYRRYTADDNIDIQDDEQFIPPRDRDNYAEAKAHAIRLHSWLFKKVQLCLEGNVDDGLEPSTRLETLSNRWLYEQCRCLIIHKLEAEQLDYKGAHSMVTAEAIKAALEEDFASDGNFMEHWPAPVDGSVEDWVDTWKDTGKSYSYAFPLPPSGGKYVVALI</sequence>
<accession>A0A6A4HF87</accession>
<dbReference type="AlphaFoldDB" id="A0A6A4HF87"/>
<dbReference type="EMBL" id="ML769502">
    <property type="protein sequence ID" value="KAE9397109.1"/>
    <property type="molecule type" value="Genomic_DNA"/>
</dbReference>
<feature type="compositionally biased region" description="Low complexity" evidence="1">
    <location>
        <begin position="564"/>
        <end position="574"/>
    </location>
</feature>
<proteinExistence type="predicted"/>
<feature type="region of interest" description="Disordered" evidence="1">
    <location>
        <begin position="788"/>
        <end position="818"/>
    </location>
</feature>
<feature type="region of interest" description="Disordered" evidence="1">
    <location>
        <begin position="503"/>
        <end position="648"/>
    </location>
</feature>
<protein>
    <recommendedName>
        <fullName evidence="2">JmjC domain-containing protein</fullName>
    </recommendedName>
</protein>
<name>A0A6A4HF87_9AGAR</name>
<evidence type="ECO:0000313" key="3">
    <source>
        <dbReference type="EMBL" id="KAE9397109.1"/>
    </source>
</evidence>
<reference evidence="3" key="1">
    <citation type="journal article" date="2019" name="Environ. Microbiol.">
        <title>Fungal ecological strategies reflected in gene transcription - a case study of two litter decomposers.</title>
        <authorList>
            <person name="Barbi F."/>
            <person name="Kohler A."/>
            <person name="Barry K."/>
            <person name="Baskaran P."/>
            <person name="Daum C."/>
            <person name="Fauchery L."/>
            <person name="Ihrmark K."/>
            <person name="Kuo A."/>
            <person name="LaButti K."/>
            <person name="Lipzen A."/>
            <person name="Morin E."/>
            <person name="Grigoriev I.V."/>
            <person name="Henrissat B."/>
            <person name="Lindahl B."/>
            <person name="Martin F."/>
        </authorList>
    </citation>
    <scope>NUCLEOTIDE SEQUENCE</scope>
    <source>
        <strain evidence="3">JB14</strain>
    </source>
</reference>
<evidence type="ECO:0000313" key="4">
    <source>
        <dbReference type="Proteomes" id="UP000799118"/>
    </source>
</evidence>
<dbReference type="Gene3D" id="2.60.120.650">
    <property type="entry name" value="Cupin"/>
    <property type="match status" value="1"/>
</dbReference>
<feature type="compositionally biased region" description="Polar residues" evidence="1">
    <location>
        <begin position="505"/>
        <end position="516"/>
    </location>
</feature>
<feature type="region of interest" description="Disordered" evidence="1">
    <location>
        <begin position="427"/>
        <end position="446"/>
    </location>
</feature>
<dbReference type="PROSITE" id="PS51184">
    <property type="entry name" value="JMJC"/>
    <property type="match status" value="1"/>
</dbReference>
<dbReference type="Proteomes" id="UP000799118">
    <property type="component" value="Unassembled WGS sequence"/>
</dbReference>
<dbReference type="SUPFAM" id="SSF51197">
    <property type="entry name" value="Clavaminate synthase-like"/>
    <property type="match status" value="1"/>
</dbReference>
<feature type="compositionally biased region" description="Basic and acidic residues" evidence="1">
    <location>
        <begin position="535"/>
        <end position="558"/>
    </location>
</feature>
<feature type="domain" description="JmjC" evidence="2">
    <location>
        <begin position="830"/>
        <end position="1000"/>
    </location>
</feature>
<feature type="compositionally biased region" description="Acidic residues" evidence="1">
    <location>
        <begin position="791"/>
        <end position="808"/>
    </location>
</feature>
<keyword evidence="4" id="KW-1185">Reference proteome</keyword>
<organism evidence="3 4">
    <name type="scientific">Gymnopus androsaceus JB14</name>
    <dbReference type="NCBI Taxonomy" id="1447944"/>
    <lineage>
        <taxon>Eukaryota</taxon>
        <taxon>Fungi</taxon>
        <taxon>Dikarya</taxon>
        <taxon>Basidiomycota</taxon>
        <taxon>Agaricomycotina</taxon>
        <taxon>Agaricomycetes</taxon>
        <taxon>Agaricomycetidae</taxon>
        <taxon>Agaricales</taxon>
        <taxon>Marasmiineae</taxon>
        <taxon>Omphalotaceae</taxon>
        <taxon>Gymnopus</taxon>
    </lineage>
</organism>
<feature type="compositionally biased region" description="Low complexity" evidence="1">
    <location>
        <begin position="586"/>
        <end position="605"/>
    </location>
</feature>